<dbReference type="Proteomes" id="UP000236291">
    <property type="component" value="Unassembled WGS sequence"/>
</dbReference>
<name>A0A2K3K430_TRIPR</name>
<keyword evidence="1" id="KW-0808">Transferase</keyword>
<dbReference type="PANTHER" id="PTHR48045">
    <property type="entry name" value="UDP-GLYCOSYLTRANSFERASE 72B1"/>
    <property type="match status" value="1"/>
</dbReference>
<evidence type="ECO:0000313" key="1">
    <source>
        <dbReference type="EMBL" id="PNX61022.1"/>
    </source>
</evidence>
<dbReference type="Gene3D" id="3.40.50.2000">
    <property type="entry name" value="Glycogen Phosphorylase B"/>
    <property type="match status" value="2"/>
</dbReference>
<feature type="non-terminal residue" evidence="1">
    <location>
        <position position="1"/>
    </location>
</feature>
<reference evidence="1 2" key="2">
    <citation type="journal article" date="2017" name="Front. Plant Sci.">
        <title>Gene Classification and Mining of Molecular Markers Useful in Red Clover (Trifolium pratense) Breeding.</title>
        <authorList>
            <person name="Istvanek J."/>
            <person name="Dluhosova J."/>
            <person name="Dluhos P."/>
            <person name="Patkova L."/>
            <person name="Nedelnik J."/>
            <person name="Repkova J."/>
        </authorList>
    </citation>
    <scope>NUCLEOTIDE SEQUENCE [LARGE SCALE GENOMIC DNA]</scope>
    <source>
        <strain evidence="2">cv. Tatra</strain>
        <tissue evidence="1">Young leaves</tissue>
    </source>
</reference>
<reference evidence="1 2" key="1">
    <citation type="journal article" date="2014" name="Am. J. Bot.">
        <title>Genome assembly and annotation for red clover (Trifolium pratense; Fabaceae).</title>
        <authorList>
            <person name="Istvanek J."/>
            <person name="Jaros M."/>
            <person name="Krenek A."/>
            <person name="Repkova J."/>
        </authorList>
    </citation>
    <scope>NUCLEOTIDE SEQUENCE [LARGE SCALE GENOMIC DNA]</scope>
    <source>
        <strain evidence="2">cv. Tatra</strain>
        <tissue evidence="1">Young leaves</tissue>
    </source>
</reference>
<dbReference type="AlphaFoldDB" id="A0A2K3K430"/>
<dbReference type="STRING" id="57577.A0A2K3K430"/>
<dbReference type="SUPFAM" id="SSF53756">
    <property type="entry name" value="UDP-Glycosyltransferase/glycogen phosphorylase"/>
    <property type="match status" value="1"/>
</dbReference>
<organism evidence="1 2">
    <name type="scientific">Trifolium pratense</name>
    <name type="common">Red clover</name>
    <dbReference type="NCBI Taxonomy" id="57577"/>
    <lineage>
        <taxon>Eukaryota</taxon>
        <taxon>Viridiplantae</taxon>
        <taxon>Streptophyta</taxon>
        <taxon>Embryophyta</taxon>
        <taxon>Tracheophyta</taxon>
        <taxon>Spermatophyta</taxon>
        <taxon>Magnoliopsida</taxon>
        <taxon>eudicotyledons</taxon>
        <taxon>Gunneridae</taxon>
        <taxon>Pentapetalae</taxon>
        <taxon>rosids</taxon>
        <taxon>fabids</taxon>
        <taxon>Fabales</taxon>
        <taxon>Fabaceae</taxon>
        <taxon>Papilionoideae</taxon>
        <taxon>50 kb inversion clade</taxon>
        <taxon>NPAAA clade</taxon>
        <taxon>Hologalegina</taxon>
        <taxon>IRL clade</taxon>
        <taxon>Trifolieae</taxon>
        <taxon>Trifolium</taxon>
    </lineage>
</organism>
<evidence type="ECO:0000313" key="2">
    <source>
        <dbReference type="Proteomes" id="UP000236291"/>
    </source>
</evidence>
<dbReference type="PANTHER" id="PTHR48045:SF34">
    <property type="entry name" value="ISOFLAVONE 7-O-GLUCOSYLTRANSFERASE 1-LIKE"/>
    <property type="match status" value="1"/>
</dbReference>
<protein>
    <submittedName>
        <fullName evidence="1">Isoflavonoid glucosyltransferase</fullName>
    </submittedName>
</protein>
<accession>A0A2K3K430</accession>
<dbReference type="EMBL" id="ASHM01084223">
    <property type="protein sequence ID" value="PNX61022.1"/>
    <property type="molecule type" value="Genomic_DNA"/>
</dbReference>
<comment type="caution">
    <text evidence="1">The sequence shown here is derived from an EMBL/GenBank/DDBJ whole genome shotgun (WGS) entry which is preliminary data.</text>
</comment>
<dbReference type="GO" id="GO:0016740">
    <property type="term" value="F:transferase activity"/>
    <property type="evidence" value="ECO:0007669"/>
    <property type="project" value="UniProtKB-KW"/>
</dbReference>
<proteinExistence type="predicted"/>
<sequence>AGVPMITWPVHTEQFYNEKFITDVRRIGVEVGATEWYLSGIEEKEKVVSKDSIEKAVKRLMDGGDEGEEIRGRAREFRDKARLAVQEGGSSNKNLLALIDELKRLRDHKSLD</sequence>
<gene>
    <name evidence="1" type="ORF">L195_g052235</name>
</gene>